<sequence length="96" mass="10108">MTHSHSPNNDLTQETNRAALETEAAAVEQAHIQSRATEEAGYVYNHPKDAPNQRVAGLALGIAVAVAAVLAIGLFVTFSRTDEPTTPTTAPALEAQ</sequence>
<comment type="caution">
    <text evidence="2">The sequence shown here is derived from an EMBL/GenBank/DDBJ whole genome shotgun (WGS) entry which is preliminary data.</text>
</comment>
<protein>
    <submittedName>
        <fullName evidence="2">Uncharacterized protein</fullName>
    </submittedName>
</protein>
<feature type="transmembrane region" description="Helical" evidence="1">
    <location>
        <begin position="55"/>
        <end position="78"/>
    </location>
</feature>
<proteinExistence type="predicted"/>
<dbReference type="Proteomes" id="UP001600165">
    <property type="component" value="Unassembled WGS sequence"/>
</dbReference>
<dbReference type="RefSeq" id="WP_377961118.1">
    <property type="nucleotide sequence ID" value="NZ_JBHZOL010000019.1"/>
</dbReference>
<keyword evidence="1" id="KW-1133">Transmembrane helix</keyword>
<keyword evidence="3" id="KW-1185">Reference proteome</keyword>
<evidence type="ECO:0000313" key="3">
    <source>
        <dbReference type="Proteomes" id="UP001600165"/>
    </source>
</evidence>
<keyword evidence="1" id="KW-0812">Transmembrane</keyword>
<organism evidence="2 3">
    <name type="scientific">Almyronema epifaneia S1</name>
    <dbReference type="NCBI Taxonomy" id="2991925"/>
    <lineage>
        <taxon>Bacteria</taxon>
        <taxon>Bacillati</taxon>
        <taxon>Cyanobacteriota</taxon>
        <taxon>Cyanophyceae</taxon>
        <taxon>Nodosilineales</taxon>
        <taxon>Nodosilineaceae</taxon>
        <taxon>Almyronema</taxon>
        <taxon>Almyronema epifaneia</taxon>
    </lineage>
</organism>
<evidence type="ECO:0000256" key="1">
    <source>
        <dbReference type="SAM" id="Phobius"/>
    </source>
</evidence>
<name>A0ABW6IBF8_9CYAN</name>
<accession>A0ABW6IBF8</accession>
<reference evidence="2 3" key="1">
    <citation type="submission" date="2024-10" db="EMBL/GenBank/DDBJ databases">
        <authorList>
            <person name="Ratan Roy A."/>
            <person name="Morales Sandoval P.H."/>
            <person name="De Los Santos Villalobos S."/>
            <person name="Chakraborty S."/>
            <person name="Mukherjee J."/>
        </authorList>
    </citation>
    <scope>NUCLEOTIDE SEQUENCE [LARGE SCALE GENOMIC DNA]</scope>
    <source>
        <strain evidence="2 3">S1</strain>
    </source>
</reference>
<gene>
    <name evidence="2" type="ORF">ACFVKH_02405</name>
</gene>
<dbReference type="EMBL" id="JBHZOL010000019">
    <property type="protein sequence ID" value="MFE4105112.1"/>
    <property type="molecule type" value="Genomic_DNA"/>
</dbReference>
<keyword evidence="1" id="KW-0472">Membrane</keyword>
<evidence type="ECO:0000313" key="2">
    <source>
        <dbReference type="EMBL" id="MFE4105112.1"/>
    </source>
</evidence>